<dbReference type="EMBL" id="ML738606">
    <property type="protein sequence ID" value="KAE8164666.1"/>
    <property type="molecule type" value="Genomic_DNA"/>
</dbReference>
<evidence type="ECO:0000313" key="2">
    <source>
        <dbReference type="EMBL" id="KAE8164666.1"/>
    </source>
</evidence>
<evidence type="ECO:0000256" key="1">
    <source>
        <dbReference type="SAM" id="MobiDB-lite"/>
    </source>
</evidence>
<dbReference type="AlphaFoldDB" id="A0A5N6V168"/>
<protein>
    <submittedName>
        <fullName evidence="2">Uncharacterized protein</fullName>
    </submittedName>
</protein>
<proteinExistence type="predicted"/>
<name>A0A5N6V168_ASPTM</name>
<sequence>MPFIRRPPGAGRSSGLLRKWSSLPAGNSGKSSGPERGSTIPGHSRHFHVRLDIGRPSWSRRLLRQKGSPEIEVSCSNFSRFMYQLSASQCASVRSNKVVRMSDDAQDDEEINKLVAEHGAVPPPYVMFPDIHPFDIFWRMGSGESYLMMYSLWSAKGGMGEAQWIEYFRKFPPPPIWLTWVMDCIWNIEKNFEENIGEDTDDDDAEFSLDPFEFDYWCYFRRTAALGFGTESDCKLAWAEWIPK</sequence>
<reference evidence="2 3" key="1">
    <citation type="submission" date="2019-04" db="EMBL/GenBank/DDBJ databases">
        <title>Friends and foes A comparative genomics study of 23 Aspergillus species from section Flavi.</title>
        <authorList>
            <consortium name="DOE Joint Genome Institute"/>
            <person name="Kjaerbolling I."/>
            <person name="Vesth T."/>
            <person name="Frisvad J.C."/>
            <person name="Nybo J.L."/>
            <person name="Theobald S."/>
            <person name="Kildgaard S."/>
            <person name="Isbrandt T."/>
            <person name="Kuo A."/>
            <person name="Sato A."/>
            <person name="Lyhne E.K."/>
            <person name="Kogle M.E."/>
            <person name="Wiebenga A."/>
            <person name="Kun R.S."/>
            <person name="Lubbers R.J."/>
            <person name="Makela M.R."/>
            <person name="Barry K."/>
            <person name="Chovatia M."/>
            <person name="Clum A."/>
            <person name="Daum C."/>
            <person name="Haridas S."/>
            <person name="He G."/>
            <person name="LaButti K."/>
            <person name="Lipzen A."/>
            <person name="Mondo S."/>
            <person name="Riley R."/>
            <person name="Salamov A."/>
            <person name="Simmons B.A."/>
            <person name="Magnuson J.K."/>
            <person name="Henrissat B."/>
            <person name="Mortensen U.H."/>
            <person name="Larsen T.O."/>
            <person name="Devries R.P."/>
            <person name="Grigoriev I.V."/>
            <person name="Machida M."/>
            <person name="Baker S.E."/>
            <person name="Andersen M.R."/>
        </authorList>
    </citation>
    <scope>NUCLEOTIDE SEQUENCE [LARGE SCALE GENOMIC DNA]</scope>
    <source>
        <strain evidence="2 3">CBS 117626</strain>
    </source>
</reference>
<keyword evidence="3" id="KW-1185">Reference proteome</keyword>
<dbReference type="Proteomes" id="UP000326950">
    <property type="component" value="Unassembled WGS sequence"/>
</dbReference>
<evidence type="ECO:0000313" key="3">
    <source>
        <dbReference type="Proteomes" id="UP000326950"/>
    </source>
</evidence>
<accession>A0A5N6V168</accession>
<gene>
    <name evidence="2" type="ORF">BDV40DRAFT_260028</name>
</gene>
<dbReference type="OrthoDB" id="3429633at2759"/>
<organism evidence="2 3">
    <name type="scientific">Aspergillus tamarii</name>
    <dbReference type="NCBI Taxonomy" id="41984"/>
    <lineage>
        <taxon>Eukaryota</taxon>
        <taxon>Fungi</taxon>
        <taxon>Dikarya</taxon>
        <taxon>Ascomycota</taxon>
        <taxon>Pezizomycotina</taxon>
        <taxon>Eurotiomycetes</taxon>
        <taxon>Eurotiomycetidae</taxon>
        <taxon>Eurotiales</taxon>
        <taxon>Aspergillaceae</taxon>
        <taxon>Aspergillus</taxon>
        <taxon>Aspergillus subgen. Circumdati</taxon>
    </lineage>
</organism>
<feature type="region of interest" description="Disordered" evidence="1">
    <location>
        <begin position="1"/>
        <end position="44"/>
    </location>
</feature>